<dbReference type="EMBL" id="PQXH01000180">
    <property type="protein sequence ID" value="TGO09079.1"/>
    <property type="molecule type" value="Genomic_DNA"/>
</dbReference>
<evidence type="ECO:0000313" key="3">
    <source>
        <dbReference type="Proteomes" id="UP000297777"/>
    </source>
</evidence>
<dbReference type="OrthoDB" id="3553143at2759"/>
<dbReference type="AlphaFoldDB" id="A0A4Z1ED45"/>
<sequence>MIRQNLLIPTRRCITASRLHHVKFHNNAPGQSNLEQNTATQIPYSLVGRVPLAPQSMKQLESGDIGSMQSKVKGNVNFTALVLHRDTFTCERILTNDPTRHERTNLTLHEVLADLKELKQHGKTSTEEIRKLKKHEETSTEEIRKLKKHEETSTEEIRKLEKHEETPTEEIRKLEKHEETPKEKFQTLEEKFQKVENDKRRRHAGEVVNMRDQLARLVLSAKENKQRKQQVHDPKEMKDTKDDRNWFAHEIDLDTTFEQMALYNQFDICSITVFGETQNKIKELLTWDKDGECEVYNIFNEHGAAWHNQFANTCIEPFNKWLSAIYALKEIESAMLENPFSYFEARIQKQKDGIKEAIREWKETFMTDKSKRGKRTRKCRELIRKDYTDRGLMDQIRAALLRGVTLVEGSGESENIEENRKNEESKNNEESKEN</sequence>
<feature type="region of interest" description="Disordered" evidence="1">
    <location>
        <begin position="122"/>
        <end position="184"/>
    </location>
</feature>
<feature type="compositionally biased region" description="Basic and acidic residues" evidence="1">
    <location>
        <begin position="417"/>
        <end position="434"/>
    </location>
</feature>
<protein>
    <submittedName>
        <fullName evidence="2">Uncharacterized protein</fullName>
    </submittedName>
</protein>
<reference evidence="2 3" key="1">
    <citation type="submission" date="2017-12" db="EMBL/GenBank/DDBJ databases">
        <title>Comparative genomics of Botrytis spp.</title>
        <authorList>
            <person name="Valero-Jimenez C.A."/>
            <person name="Tapia P."/>
            <person name="Veloso J."/>
            <person name="Silva-Moreno E."/>
            <person name="Staats M."/>
            <person name="Valdes J.H."/>
            <person name="Van Kan J.A.L."/>
        </authorList>
    </citation>
    <scope>NUCLEOTIDE SEQUENCE [LARGE SCALE GENOMIC DNA]</scope>
    <source>
        <strain evidence="2 3">Bt9001</strain>
    </source>
</reference>
<feature type="region of interest" description="Disordered" evidence="1">
    <location>
        <begin position="409"/>
        <end position="434"/>
    </location>
</feature>
<dbReference type="Proteomes" id="UP000297777">
    <property type="component" value="Unassembled WGS sequence"/>
</dbReference>
<name>A0A4Z1ED45_9HELO</name>
<evidence type="ECO:0000256" key="1">
    <source>
        <dbReference type="SAM" id="MobiDB-lite"/>
    </source>
</evidence>
<keyword evidence="3" id="KW-1185">Reference proteome</keyword>
<comment type="caution">
    <text evidence="2">The sequence shown here is derived from an EMBL/GenBank/DDBJ whole genome shotgun (WGS) entry which is preliminary data.</text>
</comment>
<gene>
    <name evidence="2" type="ORF">BTUL_0180g00120</name>
</gene>
<accession>A0A4Z1ED45</accession>
<evidence type="ECO:0000313" key="2">
    <source>
        <dbReference type="EMBL" id="TGO09079.1"/>
    </source>
</evidence>
<feature type="region of interest" description="Disordered" evidence="1">
    <location>
        <begin position="221"/>
        <end position="240"/>
    </location>
</feature>
<proteinExistence type="predicted"/>
<organism evidence="2 3">
    <name type="scientific">Botrytis tulipae</name>
    <dbReference type="NCBI Taxonomy" id="87230"/>
    <lineage>
        <taxon>Eukaryota</taxon>
        <taxon>Fungi</taxon>
        <taxon>Dikarya</taxon>
        <taxon>Ascomycota</taxon>
        <taxon>Pezizomycotina</taxon>
        <taxon>Leotiomycetes</taxon>
        <taxon>Helotiales</taxon>
        <taxon>Sclerotiniaceae</taxon>
        <taxon>Botrytis</taxon>
    </lineage>
</organism>
<feature type="compositionally biased region" description="Basic and acidic residues" evidence="1">
    <location>
        <begin position="222"/>
        <end position="240"/>
    </location>
</feature>